<protein>
    <submittedName>
        <fullName evidence="1">Uncharacterized protein</fullName>
    </submittedName>
</protein>
<evidence type="ECO:0000313" key="2">
    <source>
        <dbReference type="Proteomes" id="UP000231419"/>
    </source>
</evidence>
<proteinExistence type="predicted"/>
<dbReference type="EMBL" id="MF668286">
    <property type="protein sequence ID" value="ASZ74966.1"/>
    <property type="molecule type" value="Genomic_DNA"/>
</dbReference>
<dbReference type="Proteomes" id="UP000231419">
    <property type="component" value="Segment"/>
</dbReference>
<reference evidence="2" key="1">
    <citation type="submission" date="2017-08" db="EMBL/GenBank/DDBJ databases">
        <authorList>
            <person name="de Groot N.N."/>
        </authorList>
    </citation>
    <scope>NUCLEOTIDE SEQUENCE [LARGE SCALE GENOMIC DNA]</scope>
</reference>
<sequence length="72" mass="8449">MKVKELQELLAEQDPDTIIYVSSDEEGNDYNELEGWGEAFRVKKFGDIIDVDDIKEYGYEPDETERIMILYP</sequence>
<name>A0A2D1A496_9CAUD</name>
<evidence type="ECO:0000313" key="1">
    <source>
        <dbReference type="EMBL" id="ASZ74966.1"/>
    </source>
</evidence>
<keyword evidence="2" id="KW-1185">Reference proteome</keyword>
<gene>
    <name evidence="1" type="ORF">SEA_TRINA_182</name>
</gene>
<organism evidence="1 2">
    <name type="scientific">Rhodococcus phage Trina</name>
    <dbReference type="NCBI Taxonomy" id="2027905"/>
    <lineage>
        <taxon>Viruses</taxon>
        <taxon>Duplodnaviria</taxon>
        <taxon>Heunggongvirae</taxon>
        <taxon>Uroviricota</taxon>
        <taxon>Caudoviricetes</taxon>
        <taxon>Trinavirus</taxon>
        <taxon>Trinavirus trina</taxon>
    </lineage>
</organism>
<accession>A0A2D1A496</accession>